<feature type="binding site" evidence="1">
    <location>
        <position position="42"/>
    </location>
    <ligand>
        <name>Mg(2+)</name>
        <dbReference type="ChEBI" id="CHEBI:18420"/>
        <label>1</label>
    </ligand>
</feature>
<keyword evidence="4" id="KW-1185">Reference proteome</keyword>
<feature type="binding site" evidence="1">
    <location>
        <position position="50"/>
    </location>
    <ligand>
        <name>substrate</name>
    </ligand>
</feature>
<feature type="binding site" evidence="1">
    <location>
        <position position="221"/>
    </location>
    <ligand>
        <name>Mg(2+)</name>
        <dbReference type="ChEBI" id="CHEBI:18420"/>
        <label>5</label>
    </ligand>
</feature>
<keyword evidence="1" id="KW-0067">ATP-binding</keyword>
<feature type="binding site" evidence="1">
    <location>
        <position position="43"/>
    </location>
    <ligand>
        <name>Mg(2+)</name>
        <dbReference type="ChEBI" id="CHEBI:18420"/>
        <label>1</label>
    </ligand>
</feature>
<keyword evidence="1" id="KW-0479">Metal-binding</keyword>
<keyword evidence="1 3" id="KW-0808">Transferase</keyword>
<gene>
    <name evidence="1" type="primary">thiL</name>
    <name evidence="3" type="ORF">DXZ20_05170</name>
</gene>
<dbReference type="InterPro" id="IPR016188">
    <property type="entry name" value="PurM-like_N"/>
</dbReference>
<organism evidence="3 4">
    <name type="scientific">Adonisia turfae CCMR0081</name>
    <dbReference type="NCBI Taxonomy" id="2292702"/>
    <lineage>
        <taxon>Bacteria</taxon>
        <taxon>Bacillati</taxon>
        <taxon>Cyanobacteriota</taxon>
        <taxon>Adonisia</taxon>
        <taxon>Adonisia turfae</taxon>
    </lineage>
</organism>
<dbReference type="GO" id="GO:0009030">
    <property type="term" value="F:thiamine-phosphate kinase activity"/>
    <property type="evidence" value="ECO:0007669"/>
    <property type="project" value="UniProtKB-UniRule"/>
</dbReference>
<accession>A0A6M0RFS8</accession>
<dbReference type="EC" id="2.7.4.16" evidence="1"/>
<dbReference type="HAMAP" id="MF_02128">
    <property type="entry name" value="TMP_kinase"/>
    <property type="match status" value="1"/>
</dbReference>
<dbReference type="Gene3D" id="3.30.1330.10">
    <property type="entry name" value="PurM-like, N-terminal domain"/>
    <property type="match status" value="1"/>
</dbReference>
<feature type="binding site" evidence="1">
    <location>
        <position position="26"/>
    </location>
    <ligand>
        <name>Mg(2+)</name>
        <dbReference type="ChEBI" id="CHEBI:18420"/>
        <label>3</label>
    </ligand>
</feature>
<dbReference type="SUPFAM" id="SSF56042">
    <property type="entry name" value="PurM C-terminal domain-like"/>
    <property type="match status" value="1"/>
</dbReference>
<comment type="function">
    <text evidence="1">Catalyzes the ATP-dependent phosphorylation of thiamine-monophosphate (TMP) to form thiamine-pyrophosphate (TPP), the active form of vitamin B1.</text>
</comment>
<feature type="binding site" evidence="1">
    <location>
        <position position="145"/>
    </location>
    <ligand>
        <name>ATP</name>
        <dbReference type="ChEBI" id="CHEBI:30616"/>
    </ligand>
</feature>
<keyword evidence="1" id="KW-0460">Magnesium</keyword>
<feature type="binding site" evidence="1">
    <location>
        <position position="120"/>
    </location>
    <ligand>
        <name>Mg(2+)</name>
        <dbReference type="ChEBI" id="CHEBI:18420"/>
        <label>1</label>
    </ligand>
</feature>
<dbReference type="Gene3D" id="3.90.650.10">
    <property type="entry name" value="PurM-like C-terminal domain"/>
    <property type="match status" value="1"/>
</dbReference>
<dbReference type="InterPro" id="IPR036676">
    <property type="entry name" value="PurM-like_C_sf"/>
</dbReference>
<reference evidence="3 4" key="1">
    <citation type="journal article" date="2020" name="Microb. Ecol.">
        <title>Ecogenomics of the Marine Benthic Filamentous Cyanobacterium Adonisia.</title>
        <authorList>
            <person name="Walter J.M."/>
            <person name="Coutinho F.H."/>
            <person name="Leomil L."/>
            <person name="Hargreaves P.I."/>
            <person name="Campeao M.E."/>
            <person name="Vieira V.V."/>
            <person name="Silva B.S."/>
            <person name="Fistarol G.O."/>
            <person name="Salomon P.S."/>
            <person name="Sawabe T."/>
            <person name="Mino S."/>
            <person name="Hosokawa M."/>
            <person name="Miyashita H."/>
            <person name="Maruyama F."/>
            <person name="van Verk M.C."/>
            <person name="Dutilh B.E."/>
            <person name="Thompson C.C."/>
            <person name="Thompson F.L."/>
        </authorList>
    </citation>
    <scope>NUCLEOTIDE SEQUENCE [LARGE SCALE GENOMIC DNA]</scope>
    <source>
        <strain evidence="3 4">CCMR0081</strain>
    </source>
</reference>
<feature type="domain" description="PurM-like N-terminal" evidence="2">
    <location>
        <begin position="24"/>
        <end position="137"/>
    </location>
</feature>
<dbReference type="AlphaFoldDB" id="A0A6M0RFS8"/>
<feature type="binding site" evidence="1">
    <location>
        <position position="72"/>
    </location>
    <ligand>
        <name>Mg(2+)</name>
        <dbReference type="ChEBI" id="CHEBI:18420"/>
        <label>4</label>
    </ligand>
</feature>
<keyword evidence="1" id="KW-0784">Thiamine biosynthesis</keyword>
<feature type="binding site" evidence="1">
    <location>
        <begin position="119"/>
        <end position="120"/>
    </location>
    <ligand>
        <name>ATP</name>
        <dbReference type="ChEBI" id="CHEBI:30616"/>
    </ligand>
</feature>
<dbReference type="GO" id="GO:0000287">
    <property type="term" value="F:magnesium ion binding"/>
    <property type="evidence" value="ECO:0007669"/>
    <property type="project" value="UniProtKB-UniRule"/>
</dbReference>
<dbReference type="PANTHER" id="PTHR30270:SF0">
    <property type="entry name" value="THIAMINE-MONOPHOSPHATE KINASE"/>
    <property type="match status" value="1"/>
</dbReference>
<feature type="binding site" evidence="1">
    <location>
        <position position="218"/>
    </location>
    <ligand>
        <name>Mg(2+)</name>
        <dbReference type="ChEBI" id="CHEBI:18420"/>
        <label>3</label>
    </ligand>
</feature>
<comment type="pathway">
    <text evidence="1">Cofactor biosynthesis; thiamine diphosphate biosynthesis; thiamine diphosphate from thiamine phosphate: step 1/1.</text>
</comment>
<feature type="binding site" evidence="1">
    <location>
        <position position="72"/>
    </location>
    <ligand>
        <name>Mg(2+)</name>
        <dbReference type="ChEBI" id="CHEBI:18420"/>
        <label>2</label>
    </ligand>
</feature>
<evidence type="ECO:0000313" key="3">
    <source>
        <dbReference type="EMBL" id="NEZ55078.1"/>
    </source>
</evidence>
<comment type="miscellaneous">
    <text evidence="1">Reaction mechanism of ThiL seems to utilize a direct, inline transfer of the gamma-phosphate of ATP to TMP rather than a phosphorylated enzyme intermediate.</text>
</comment>
<name>A0A6M0RFS8_9CYAN</name>
<protein>
    <recommendedName>
        <fullName evidence="1">Thiamine-monophosphate kinase</fullName>
        <shortName evidence="1">TMP kinase</shortName>
        <shortName evidence="1">Thiamine-phosphate kinase</shortName>
        <ecNumber evidence="1">2.7.4.16</ecNumber>
    </recommendedName>
</protein>
<dbReference type="NCBIfam" id="TIGR01379">
    <property type="entry name" value="thiL"/>
    <property type="match status" value="1"/>
</dbReference>
<evidence type="ECO:0000256" key="1">
    <source>
        <dbReference type="HAMAP-Rule" id="MF_02128"/>
    </source>
</evidence>
<feature type="binding site" evidence="1">
    <location>
        <position position="269"/>
    </location>
    <ligand>
        <name>substrate</name>
    </ligand>
</feature>
<evidence type="ECO:0000259" key="2">
    <source>
        <dbReference type="Pfam" id="PF00586"/>
    </source>
</evidence>
<dbReference type="Pfam" id="PF00586">
    <property type="entry name" value="AIRS"/>
    <property type="match status" value="1"/>
</dbReference>
<dbReference type="CDD" id="cd02194">
    <property type="entry name" value="ThiL"/>
    <property type="match status" value="1"/>
</dbReference>
<dbReference type="GO" id="GO:0009228">
    <property type="term" value="P:thiamine biosynthetic process"/>
    <property type="evidence" value="ECO:0007669"/>
    <property type="project" value="UniProtKB-KW"/>
</dbReference>
<dbReference type="EMBL" id="QXHD01000004">
    <property type="protein sequence ID" value="NEZ55078.1"/>
    <property type="molecule type" value="Genomic_DNA"/>
</dbReference>
<feature type="binding site" evidence="1">
    <location>
        <position position="102"/>
    </location>
    <ligand>
        <name>ATP</name>
        <dbReference type="ChEBI" id="CHEBI:30616"/>
    </ligand>
</feature>
<dbReference type="InterPro" id="IPR036921">
    <property type="entry name" value="PurM-like_N_sf"/>
</dbReference>
<feature type="binding site" evidence="1">
    <location>
        <position position="220"/>
    </location>
    <ligand>
        <name>ATP</name>
        <dbReference type="ChEBI" id="CHEBI:30616"/>
    </ligand>
</feature>
<feature type="binding site" evidence="1">
    <location>
        <position position="324"/>
    </location>
    <ligand>
        <name>substrate</name>
    </ligand>
</feature>
<comment type="caution">
    <text evidence="3">The sequence shown here is derived from an EMBL/GenBank/DDBJ whole genome shotgun (WGS) entry which is preliminary data.</text>
</comment>
<dbReference type="PIRSF" id="PIRSF005303">
    <property type="entry name" value="Thiam_monoph_kin"/>
    <property type="match status" value="1"/>
</dbReference>
<keyword evidence="1 3" id="KW-0418">Kinase</keyword>
<keyword evidence="1" id="KW-0547">Nucleotide-binding</keyword>
<feature type="binding site" evidence="1">
    <location>
        <position position="26"/>
    </location>
    <ligand>
        <name>Mg(2+)</name>
        <dbReference type="ChEBI" id="CHEBI:18420"/>
        <label>4</label>
    </ligand>
</feature>
<dbReference type="PANTHER" id="PTHR30270">
    <property type="entry name" value="THIAMINE-MONOPHOSPHATE KINASE"/>
    <property type="match status" value="1"/>
</dbReference>
<feature type="binding site" evidence="1">
    <location>
        <position position="41"/>
    </location>
    <ligand>
        <name>Mg(2+)</name>
        <dbReference type="ChEBI" id="CHEBI:18420"/>
        <label>4</label>
    </ligand>
</feature>
<sequence>MTLAQLGEHEILKRLRQYCAAVVGDDGAVQSLPAGEQLVVTSDVLIEGVHFCDRTLSPNALGWRAVAVNLSDLAAMGARSMGITIGLTLPPATPWGWVEALYEGMHNCLEKYGGAIIGGDLCRGNQRSLAITALGIVPQHQAIYRSRAQVNQTLVTTGIHGASRAGLALLLDELDELKGSGSAAQSWIKAHQRPVPRFDAIAALHLQLQDFGNIAAMDTSDGLADAVIQICHQSQVGAKVLRSQLPIPPGLTEAVGQPTAENWTLYGGEDFELLLSLPPDIAKAFVNKLPGSQIIGQTTAANEIRLIDDVNHGPNIRLDQGQGYQHFST</sequence>
<dbReference type="UniPathway" id="UPA00060">
    <property type="reaction ID" value="UER00142"/>
</dbReference>
<dbReference type="GO" id="GO:0005524">
    <property type="term" value="F:ATP binding"/>
    <property type="evidence" value="ECO:0007669"/>
    <property type="project" value="UniProtKB-UniRule"/>
</dbReference>
<dbReference type="InterPro" id="IPR006283">
    <property type="entry name" value="ThiL-like"/>
</dbReference>
<evidence type="ECO:0000313" key="4">
    <source>
        <dbReference type="Proteomes" id="UP000481033"/>
    </source>
</evidence>
<proteinExistence type="inferred from homology"/>
<dbReference type="SUPFAM" id="SSF55326">
    <property type="entry name" value="PurM N-terminal domain-like"/>
    <property type="match status" value="1"/>
</dbReference>
<feature type="binding site" evidence="1">
    <location>
        <position position="43"/>
    </location>
    <ligand>
        <name>Mg(2+)</name>
        <dbReference type="ChEBI" id="CHEBI:18420"/>
        <label>2</label>
    </ligand>
</feature>
<comment type="similarity">
    <text evidence="1">Belongs to the thiamine-monophosphate kinase family.</text>
</comment>
<comment type="catalytic activity">
    <reaction evidence="1">
        <text>thiamine phosphate + ATP = thiamine diphosphate + ADP</text>
        <dbReference type="Rhea" id="RHEA:15913"/>
        <dbReference type="ChEBI" id="CHEBI:30616"/>
        <dbReference type="ChEBI" id="CHEBI:37575"/>
        <dbReference type="ChEBI" id="CHEBI:58937"/>
        <dbReference type="ChEBI" id="CHEBI:456216"/>
        <dbReference type="EC" id="2.7.4.16"/>
    </reaction>
</comment>
<feature type="binding site" evidence="1">
    <location>
        <position position="72"/>
    </location>
    <ligand>
        <name>Mg(2+)</name>
        <dbReference type="ChEBI" id="CHEBI:18420"/>
        <label>3</label>
    </ligand>
</feature>
<dbReference type="Proteomes" id="UP000481033">
    <property type="component" value="Unassembled WGS sequence"/>
</dbReference>
<dbReference type="GO" id="GO:0009229">
    <property type="term" value="P:thiamine diphosphate biosynthetic process"/>
    <property type="evidence" value="ECO:0007669"/>
    <property type="project" value="UniProtKB-UniRule"/>
</dbReference>